<dbReference type="EMBL" id="GBEZ01012070">
    <property type="protein sequence ID" value="JAC73785.1"/>
    <property type="molecule type" value="Transcribed_RNA"/>
</dbReference>
<sequence length="849" mass="89937">MRIDTAPTTPAGWSVTSYDRPQDALAVQQPAIAVHPGRPPPAGFGARSPSRERRSSSKPSTPQEALELSTVSARISPSPRHLTPSKARPGAEQTAERVRERKRSEEASRLRSGSPNAPSLEPSQISVLSSELSRKGVYRHDGGELESSGLPRGIKQMTEAEMSEYGPAGVKRQTLRPPPPPKPTIGQLRRAKSSGPARRQSPPRALARRDGQAAGQQPVVVARPRFEVPVEPSSAVLDGFMILEAACAELPEEVETVCLSGRSIHAVEEADLPHFSMLREADASDNLLPGMGALAGLPALRYLRLSANGLGRLELAAGTFESLQELDLSFNRLEAGEALEPLSELPALRKLDLTGNSMPSLPGVVSGFTALEELCLACNGLRGGALLALQRLPSLRALSVQDNVISKLPAWTEARPFPELLELNLTNNHVGSASALVPLEELPSIQRVRLAGNPLSAKASMAAKKAARAKESEFRAAGVTNLIAGSEQMLQSAMGKPPKGDQAVCAAPATEDSSGGPPRRKNRIRVELKEPALKPPSLSKTFADAGLPSIVDETAKPLPRPGDPYSGMLGKLREEDVNHGAVMEAFARLSDQVQGWGLHAEEIGQSLETVAEGFEEGPDGAAEEYTDNTFLTGVVVDGHGDTAGEAVGQEPPGRDQGSEAGDAQADESDTGTADVDPTVRVAVDLGMDPSLLSIYLGHLGGDCASAIKALRFALAHPLAGEDEGLRPKPNHRNNTISTRAKQKERYLKPISSSVQAKVQMMDVKMDRVQSIEQVLQSMKDRLAEAEANLLKDVGPEETQLALSVNSIQSGSVSYGSHAAAVAGELQSTQDDSSAPGPRAERASATLGYS</sequence>
<dbReference type="SMART" id="SM00369">
    <property type="entry name" value="LRR_TYP"/>
    <property type="match status" value="3"/>
</dbReference>
<dbReference type="AlphaFoldDB" id="A0A061RSV1"/>
<evidence type="ECO:0000256" key="5">
    <source>
        <dbReference type="SAM" id="MobiDB-lite"/>
    </source>
</evidence>
<evidence type="ECO:0000256" key="3">
    <source>
        <dbReference type="ARBA" id="ARBA00022614"/>
    </source>
</evidence>
<evidence type="ECO:0000256" key="2">
    <source>
        <dbReference type="ARBA" id="ARBA00022490"/>
    </source>
</evidence>
<feature type="region of interest" description="Disordered" evidence="5">
    <location>
        <begin position="823"/>
        <end position="849"/>
    </location>
</feature>
<dbReference type="PANTHER" id="PTHR22710:SF2">
    <property type="entry name" value="X-RAY RADIATION RESISTANCE-ASSOCIATED PROTEIN 1"/>
    <property type="match status" value="1"/>
</dbReference>
<dbReference type="Gene3D" id="3.80.10.10">
    <property type="entry name" value="Ribonuclease Inhibitor"/>
    <property type="match status" value="1"/>
</dbReference>
<organism evidence="6">
    <name type="scientific">Tetraselmis sp. GSL018</name>
    <dbReference type="NCBI Taxonomy" id="582737"/>
    <lineage>
        <taxon>Eukaryota</taxon>
        <taxon>Viridiplantae</taxon>
        <taxon>Chlorophyta</taxon>
        <taxon>core chlorophytes</taxon>
        <taxon>Chlorodendrophyceae</taxon>
        <taxon>Chlorodendrales</taxon>
        <taxon>Chlorodendraceae</taxon>
        <taxon>Tetraselmis</taxon>
    </lineage>
</organism>
<feature type="compositionally biased region" description="Basic and acidic residues" evidence="5">
    <location>
        <begin position="94"/>
        <end position="109"/>
    </location>
</feature>
<evidence type="ECO:0000313" key="6">
    <source>
        <dbReference type="EMBL" id="JAC73785.1"/>
    </source>
</evidence>
<keyword evidence="2" id="KW-0963">Cytoplasm</keyword>
<feature type="compositionally biased region" description="Polar residues" evidence="5">
    <location>
        <begin position="111"/>
        <end position="128"/>
    </location>
</feature>
<reference evidence="6" key="1">
    <citation type="submission" date="2014-05" db="EMBL/GenBank/DDBJ databases">
        <title>The transcriptome of the halophilic microalga Tetraselmis sp. GSL018 isolated from the Great Salt Lake, Utah.</title>
        <authorList>
            <person name="Jinkerson R.E."/>
            <person name="D'Adamo S."/>
            <person name="Posewitz M.C."/>
        </authorList>
    </citation>
    <scope>NUCLEOTIDE SEQUENCE</scope>
    <source>
        <strain evidence="6">GSL018</strain>
    </source>
</reference>
<protein>
    <submittedName>
        <fullName evidence="6">Uncharacterized protein</fullName>
    </submittedName>
</protein>
<dbReference type="InterPro" id="IPR003591">
    <property type="entry name" value="Leu-rich_rpt_typical-subtyp"/>
</dbReference>
<gene>
    <name evidence="6" type="ORF">TSPGSL018_27862</name>
</gene>
<evidence type="ECO:0000256" key="1">
    <source>
        <dbReference type="ARBA" id="ARBA00004430"/>
    </source>
</evidence>
<dbReference type="GO" id="GO:0005634">
    <property type="term" value="C:nucleus"/>
    <property type="evidence" value="ECO:0007669"/>
    <property type="project" value="TreeGrafter"/>
</dbReference>
<feature type="region of interest" description="Disordered" evidence="5">
    <location>
        <begin position="165"/>
        <end position="218"/>
    </location>
</feature>
<dbReference type="InterPro" id="IPR001611">
    <property type="entry name" value="Leu-rich_rpt"/>
</dbReference>
<dbReference type="PANTHER" id="PTHR22710">
    <property type="entry name" value="X-RAY RADIATION RESISTANCE ASSOCIATED PROTEIN 1 XRRA1"/>
    <property type="match status" value="1"/>
</dbReference>
<keyword evidence="4" id="KW-0677">Repeat</keyword>
<keyword evidence="3" id="KW-0433">Leucine-rich repeat</keyword>
<feature type="region of interest" description="Disordered" evidence="5">
    <location>
        <begin position="638"/>
        <end position="674"/>
    </location>
</feature>
<feature type="region of interest" description="Disordered" evidence="5">
    <location>
        <begin position="1"/>
        <end position="128"/>
    </location>
</feature>
<dbReference type="InterPro" id="IPR032675">
    <property type="entry name" value="LRR_dom_sf"/>
</dbReference>
<name>A0A061RSV1_9CHLO</name>
<accession>A0A061RSV1</accession>
<dbReference type="SUPFAM" id="SSF52058">
    <property type="entry name" value="L domain-like"/>
    <property type="match status" value="1"/>
</dbReference>
<dbReference type="GO" id="GO:0005930">
    <property type="term" value="C:axoneme"/>
    <property type="evidence" value="ECO:0007669"/>
    <property type="project" value="UniProtKB-SubCell"/>
</dbReference>
<comment type="subcellular location">
    <subcellularLocation>
        <location evidence="1">Cytoplasm</location>
        <location evidence="1">Cytoskeleton</location>
        <location evidence="1">Cilium axoneme</location>
    </subcellularLocation>
</comment>
<dbReference type="PROSITE" id="PS51450">
    <property type="entry name" value="LRR"/>
    <property type="match status" value="1"/>
</dbReference>
<feature type="region of interest" description="Disordered" evidence="5">
    <location>
        <begin position="492"/>
        <end position="525"/>
    </location>
</feature>
<evidence type="ECO:0000256" key="4">
    <source>
        <dbReference type="ARBA" id="ARBA00022737"/>
    </source>
</evidence>
<proteinExistence type="predicted"/>